<gene>
    <name evidence="1" type="ORF">PVAP13_6NG114409</name>
</gene>
<comment type="caution">
    <text evidence="1">The sequence shown here is derived from an EMBL/GenBank/DDBJ whole genome shotgun (WGS) entry which is preliminary data.</text>
</comment>
<dbReference type="AlphaFoldDB" id="A0A8T0R0L1"/>
<evidence type="ECO:0000313" key="2">
    <source>
        <dbReference type="Proteomes" id="UP000823388"/>
    </source>
</evidence>
<dbReference type="Proteomes" id="UP000823388">
    <property type="component" value="Chromosome 6N"/>
</dbReference>
<dbReference type="EMBL" id="CM029048">
    <property type="protein sequence ID" value="KAG2578755.1"/>
    <property type="molecule type" value="Genomic_DNA"/>
</dbReference>
<proteinExistence type="predicted"/>
<protein>
    <submittedName>
        <fullName evidence="1">Uncharacterized protein</fullName>
    </submittedName>
</protein>
<evidence type="ECO:0000313" key="1">
    <source>
        <dbReference type="EMBL" id="KAG2578755.1"/>
    </source>
</evidence>
<organism evidence="1 2">
    <name type="scientific">Panicum virgatum</name>
    <name type="common">Blackwell switchgrass</name>
    <dbReference type="NCBI Taxonomy" id="38727"/>
    <lineage>
        <taxon>Eukaryota</taxon>
        <taxon>Viridiplantae</taxon>
        <taxon>Streptophyta</taxon>
        <taxon>Embryophyta</taxon>
        <taxon>Tracheophyta</taxon>
        <taxon>Spermatophyta</taxon>
        <taxon>Magnoliopsida</taxon>
        <taxon>Liliopsida</taxon>
        <taxon>Poales</taxon>
        <taxon>Poaceae</taxon>
        <taxon>PACMAD clade</taxon>
        <taxon>Panicoideae</taxon>
        <taxon>Panicodae</taxon>
        <taxon>Paniceae</taxon>
        <taxon>Panicinae</taxon>
        <taxon>Panicum</taxon>
        <taxon>Panicum sect. Hiantes</taxon>
    </lineage>
</organism>
<reference evidence="1" key="1">
    <citation type="submission" date="2020-05" db="EMBL/GenBank/DDBJ databases">
        <title>WGS assembly of Panicum virgatum.</title>
        <authorList>
            <person name="Lovell J.T."/>
            <person name="Jenkins J."/>
            <person name="Shu S."/>
            <person name="Juenger T.E."/>
            <person name="Schmutz J."/>
        </authorList>
    </citation>
    <scope>NUCLEOTIDE SEQUENCE</scope>
    <source>
        <strain evidence="1">AP13</strain>
    </source>
</reference>
<keyword evidence="2" id="KW-1185">Reference proteome</keyword>
<name>A0A8T0R0L1_PANVG</name>
<accession>A0A8T0R0L1</accession>
<sequence>MEGKRSYLLGMQEVAAQSMLPIVSEHSTWRRPLFPVKSGALLAASRPAQRRGLWVGSGCGAHGGKLEHGGWLQLGKRAQAATRLAPAMAQGSRLGMDLSDCSSVAGEQRD</sequence>